<dbReference type="Proteomes" id="UP001303222">
    <property type="component" value="Unassembled WGS sequence"/>
</dbReference>
<comment type="function">
    <text evidence="3">Necessary for protein synthesis in mitochondria. Functions as a ribosome recycling factor in mitochondria.</text>
</comment>
<dbReference type="EMBL" id="MU859210">
    <property type="protein sequence ID" value="KAK3949541.1"/>
    <property type="molecule type" value="Genomic_DNA"/>
</dbReference>
<reference evidence="6" key="2">
    <citation type="submission" date="2023-06" db="EMBL/GenBank/DDBJ databases">
        <authorList>
            <consortium name="Lawrence Berkeley National Laboratory"/>
            <person name="Mondo S.J."/>
            <person name="Hensen N."/>
            <person name="Bonometti L."/>
            <person name="Westerberg I."/>
            <person name="Brannstrom I.O."/>
            <person name="Guillou S."/>
            <person name="Cros-Aarteil S."/>
            <person name="Calhoun S."/>
            <person name="Haridas S."/>
            <person name="Kuo A."/>
            <person name="Pangilinan J."/>
            <person name="Riley R."/>
            <person name="Labutti K."/>
            <person name="Andreopoulos B."/>
            <person name="Lipzen A."/>
            <person name="Chen C."/>
            <person name="Yanf M."/>
            <person name="Daum C."/>
            <person name="Ng V."/>
            <person name="Clum A."/>
            <person name="Steindorff A."/>
            <person name="Ohm R."/>
            <person name="Martin F."/>
            <person name="Silar P."/>
            <person name="Natvig D."/>
            <person name="Lalanne C."/>
            <person name="Gautier V."/>
            <person name="Ament-Velasquez S.L."/>
            <person name="Kruys A."/>
            <person name="Hutchinson M.I."/>
            <person name="Powell A.J."/>
            <person name="Barry K."/>
            <person name="Miller A.N."/>
            <person name="Grigoriev I.V."/>
            <person name="Debuchy R."/>
            <person name="Gladieux P."/>
            <person name="Thoren M.H."/>
            <person name="Johannesson H."/>
        </authorList>
    </citation>
    <scope>NUCLEOTIDE SEQUENCE</scope>
    <source>
        <strain evidence="6">CBS 626.80</strain>
    </source>
</reference>
<keyword evidence="7" id="KW-1185">Reference proteome</keyword>
<dbReference type="Gene3D" id="1.10.132.20">
    <property type="entry name" value="Ribosome-recycling factor"/>
    <property type="match status" value="1"/>
</dbReference>
<organism evidence="6 7">
    <name type="scientific">Pseudoneurospora amorphoporcata</name>
    <dbReference type="NCBI Taxonomy" id="241081"/>
    <lineage>
        <taxon>Eukaryota</taxon>
        <taxon>Fungi</taxon>
        <taxon>Dikarya</taxon>
        <taxon>Ascomycota</taxon>
        <taxon>Pezizomycotina</taxon>
        <taxon>Sordariomycetes</taxon>
        <taxon>Sordariomycetidae</taxon>
        <taxon>Sordariales</taxon>
        <taxon>Sordariaceae</taxon>
        <taxon>Pseudoneurospora</taxon>
    </lineage>
</organism>
<evidence type="ECO:0000256" key="4">
    <source>
        <dbReference type="SAM" id="MobiDB-lite"/>
    </source>
</evidence>
<dbReference type="GO" id="GO:0006412">
    <property type="term" value="P:translation"/>
    <property type="evidence" value="ECO:0007669"/>
    <property type="project" value="UniProtKB-KW"/>
</dbReference>
<accession>A0AAN6NR51</accession>
<comment type="similarity">
    <text evidence="1">Belongs to the RRF family.</text>
</comment>
<evidence type="ECO:0000256" key="3">
    <source>
        <dbReference type="ARBA" id="ARBA00024909"/>
    </source>
</evidence>
<feature type="compositionally biased region" description="Basic residues" evidence="4">
    <location>
        <begin position="77"/>
        <end position="86"/>
    </location>
</feature>
<dbReference type="AlphaFoldDB" id="A0AAN6NR51"/>
<dbReference type="GO" id="GO:0005739">
    <property type="term" value="C:mitochondrion"/>
    <property type="evidence" value="ECO:0007669"/>
    <property type="project" value="TreeGrafter"/>
</dbReference>
<feature type="compositionally biased region" description="Basic and acidic residues" evidence="4">
    <location>
        <begin position="128"/>
        <end position="141"/>
    </location>
</feature>
<comment type="caution">
    <text evidence="6">The sequence shown here is derived from an EMBL/GenBank/DDBJ whole genome shotgun (WGS) entry which is preliminary data.</text>
</comment>
<reference evidence="6" key="1">
    <citation type="journal article" date="2023" name="Mol. Phylogenet. Evol.">
        <title>Genome-scale phylogeny and comparative genomics of the fungal order Sordariales.</title>
        <authorList>
            <person name="Hensen N."/>
            <person name="Bonometti L."/>
            <person name="Westerberg I."/>
            <person name="Brannstrom I.O."/>
            <person name="Guillou S."/>
            <person name="Cros-Aarteil S."/>
            <person name="Calhoun S."/>
            <person name="Haridas S."/>
            <person name="Kuo A."/>
            <person name="Mondo S."/>
            <person name="Pangilinan J."/>
            <person name="Riley R."/>
            <person name="LaButti K."/>
            <person name="Andreopoulos B."/>
            <person name="Lipzen A."/>
            <person name="Chen C."/>
            <person name="Yan M."/>
            <person name="Daum C."/>
            <person name="Ng V."/>
            <person name="Clum A."/>
            <person name="Steindorff A."/>
            <person name="Ohm R.A."/>
            <person name="Martin F."/>
            <person name="Silar P."/>
            <person name="Natvig D.O."/>
            <person name="Lalanne C."/>
            <person name="Gautier V."/>
            <person name="Ament-Velasquez S.L."/>
            <person name="Kruys A."/>
            <person name="Hutchinson M.I."/>
            <person name="Powell A.J."/>
            <person name="Barry K."/>
            <person name="Miller A.N."/>
            <person name="Grigoriev I.V."/>
            <person name="Debuchy R."/>
            <person name="Gladieux P."/>
            <person name="Hiltunen Thoren M."/>
            <person name="Johannesson H."/>
        </authorList>
    </citation>
    <scope>NUCLEOTIDE SEQUENCE</scope>
    <source>
        <strain evidence="6">CBS 626.80</strain>
    </source>
</reference>
<dbReference type="GO" id="GO:0043023">
    <property type="term" value="F:ribosomal large subunit binding"/>
    <property type="evidence" value="ECO:0007669"/>
    <property type="project" value="TreeGrafter"/>
</dbReference>
<dbReference type="Gene3D" id="3.30.1360.40">
    <property type="match status" value="1"/>
</dbReference>
<evidence type="ECO:0000256" key="2">
    <source>
        <dbReference type="ARBA" id="ARBA00022917"/>
    </source>
</evidence>
<evidence type="ECO:0000313" key="7">
    <source>
        <dbReference type="Proteomes" id="UP001303222"/>
    </source>
</evidence>
<feature type="domain" description="Ribosome recycling factor" evidence="5">
    <location>
        <begin position="169"/>
        <end position="328"/>
    </location>
</feature>
<keyword evidence="2" id="KW-0648">Protein biosynthesis</keyword>
<protein>
    <submittedName>
        <fullName evidence="6">Ribosome recycling factor domain-containing protein</fullName>
    </submittedName>
</protein>
<evidence type="ECO:0000259" key="5">
    <source>
        <dbReference type="Pfam" id="PF01765"/>
    </source>
</evidence>
<dbReference type="InterPro" id="IPR036191">
    <property type="entry name" value="RRF_sf"/>
</dbReference>
<feature type="region of interest" description="Disordered" evidence="4">
    <location>
        <begin position="71"/>
        <end position="153"/>
    </location>
</feature>
<feature type="non-terminal residue" evidence="6">
    <location>
        <position position="341"/>
    </location>
</feature>
<dbReference type="SUPFAM" id="SSF55194">
    <property type="entry name" value="Ribosome recycling factor, RRF"/>
    <property type="match status" value="1"/>
</dbReference>
<proteinExistence type="inferred from homology"/>
<dbReference type="InterPro" id="IPR002661">
    <property type="entry name" value="Ribosome_recyc_fac"/>
</dbReference>
<evidence type="ECO:0000313" key="6">
    <source>
        <dbReference type="EMBL" id="KAK3949541.1"/>
    </source>
</evidence>
<dbReference type="PANTHER" id="PTHR20982">
    <property type="entry name" value="RIBOSOME RECYCLING FACTOR"/>
    <property type="match status" value="1"/>
</dbReference>
<evidence type="ECO:0000256" key="1">
    <source>
        <dbReference type="ARBA" id="ARBA00005912"/>
    </source>
</evidence>
<dbReference type="InterPro" id="IPR023584">
    <property type="entry name" value="Ribosome_recyc_fac_dom"/>
</dbReference>
<dbReference type="PANTHER" id="PTHR20982:SF3">
    <property type="entry name" value="MITOCHONDRIAL RIBOSOME RECYCLING FACTOR PSEUDO 1"/>
    <property type="match status" value="1"/>
</dbReference>
<dbReference type="Pfam" id="PF01765">
    <property type="entry name" value="RRF"/>
    <property type="match status" value="1"/>
</dbReference>
<sequence length="341" mass="36862">MMKSFRAANALLRTTHSAAASNAIISRAAPLAATTSGSPTCQCLLTARATLSQSQSQSQLAAAAAAVRPFSTTPIRPGKKDKKAKRGGGEEVEEPAPAPARGGGGGGGKKDKKSGKGSKDSSPAAAEAEDHNSNNEPKDPSRPVPSPETPYDLSDLTYAFDRADKHFLAQLKTLRSGSRFSADSIGALAVFPDKKNTALTYPLRDLATVAQVSGSGRKWSILCFDESSVKPIMSAVQNSPDFNQQPQRSEENPLELTITVEPERAEDVQKRVKELCQMWRDKLRAESHKREALHKKWKQGGSILEDDVKSLKGKVQKLQDERMRGVAVREKEVCQAVMARK</sequence>
<gene>
    <name evidence="6" type="ORF">QBC32DRAFT_243485</name>
</gene>
<name>A0AAN6NR51_9PEZI</name>